<dbReference type="Pfam" id="PF04854">
    <property type="entry name" value="DUF624"/>
    <property type="match status" value="1"/>
</dbReference>
<reference evidence="3" key="1">
    <citation type="submission" date="2017-11" db="EMBL/GenBank/DDBJ databases">
        <authorList>
            <person name="Zhu W."/>
        </authorList>
    </citation>
    <scope>NUCLEOTIDE SEQUENCE [LARGE SCALE GENOMIC DNA]</scope>
    <source>
        <strain evidence="3">CAU 1051</strain>
    </source>
</reference>
<keyword evidence="3" id="KW-1185">Reference proteome</keyword>
<accession>A0A3D8PUK5</accession>
<dbReference type="OrthoDB" id="2182676at2"/>
<dbReference type="AlphaFoldDB" id="A0A3D8PUK5"/>
<comment type="caution">
    <text evidence="2">The sequence shown here is derived from an EMBL/GenBank/DDBJ whole genome shotgun (WGS) entry which is preliminary data.</text>
</comment>
<sequence length="213" mass="24506">MPSAEMEAREIMFGTQWYFRLGNLGFNLVLLNFLWILFSASGLFILGIFPATAALFAVIRLIIMETDSGSIIKLFWNKFKTEFLASNVIGYLMLLIGLLLYVDFKVLHHIKQNTLYMALMSLTMVIILVYLLSLLYVFPVFVHYDLKLWQYPKFALIPAIARPLRTLIMAITLTGILFVYMKLPVLMLLFGISLISFILMKFAYLSFSKKAVE</sequence>
<feature type="transmembrane region" description="Helical" evidence="1">
    <location>
        <begin position="187"/>
        <end position="207"/>
    </location>
</feature>
<evidence type="ECO:0008006" key="4">
    <source>
        <dbReference type="Google" id="ProtNLM"/>
    </source>
</evidence>
<evidence type="ECO:0000313" key="2">
    <source>
        <dbReference type="EMBL" id="RDW18839.1"/>
    </source>
</evidence>
<gene>
    <name evidence="2" type="ORF">CWR45_08410</name>
</gene>
<feature type="transmembrane region" description="Helical" evidence="1">
    <location>
        <begin position="114"/>
        <end position="142"/>
    </location>
</feature>
<feature type="transmembrane region" description="Helical" evidence="1">
    <location>
        <begin position="163"/>
        <end position="181"/>
    </location>
</feature>
<name>A0A3D8PUK5_9BACI</name>
<feature type="transmembrane region" description="Helical" evidence="1">
    <location>
        <begin position="21"/>
        <end position="38"/>
    </location>
</feature>
<organism evidence="2 3">
    <name type="scientific">Oceanobacillus chungangensis</name>
    <dbReference type="NCBI Taxonomy" id="1229152"/>
    <lineage>
        <taxon>Bacteria</taxon>
        <taxon>Bacillati</taxon>
        <taxon>Bacillota</taxon>
        <taxon>Bacilli</taxon>
        <taxon>Bacillales</taxon>
        <taxon>Bacillaceae</taxon>
        <taxon>Oceanobacillus</taxon>
    </lineage>
</organism>
<keyword evidence="1" id="KW-0472">Membrane</keyword>
<protein>
    <recommendedName>
        <fullName evidence="4">DUF624 domain-containing protein</fullName>
    </recommendedName>
</protein>
<dbReference type="InterPro" id="IPR006938">
    <property type="entry name" value="DUF624"/>
</dbReference>
<feature type="transmembrane region" description="Helical" evidence="1">
    <location>
        <begin position="83"/>
        <end position="102"/>
    </location>
</feature>
<keyword evidence="1" id="KW-1133">Transmembrane helix</keyword>
<evidence type="ECO:0000313" key="3">
    <source>
        <dbReference type="Proteomes" id="UP000256520"/>
    </source>
</evidence>
<evidence type="ECO:0000256" key="1">
    <source>
        <dbReference type="SAM" id="Phobius"/>
    </source>
</evidence>
<dbReference type="EMBL" id="PIOD01000008">
    <property type="protein sequence ID" value="RDW18839.1"/>
    <property type="molecule type" value="Genomic_DNA"/>
</dbReference>
<keyword evidence="1" id="KW-0812">Transmembrane</keyword>
<dbReference type="Proteomes" id="UP000256520">
    <property type="component" value="Unassembled WGS sequence"/>
</dbReference>
<proteinExistence type="predicted"/>
<feature type="transmembrane region" description="Helical" evidence="1">
    <location>
        <begin position="44"/>
        <end position="63"/>
    </location>
</feature>